<sequence>MGDYCTLMNQSTIEGIVRFGTGVRVMSHVYIPSRTWVGDHVFIGPGVTFTNDRFPGRIEPMPTPRGATIEDDVMIGGGVTVMPDITIGEGSFIAGGAVVTKDIPPRSFVIGVPGRISPLPAALDRPNIRELTIQTRSFWDPRSPYQGESVWPDWWPDKFSD</sequence>
<keyword evidence="3" id="KW-0220">Diaminopimelate biosynthesis</keyword>
<evidence type="ECO:0000313" key="5">
    <source>
        <dbReference type="EMBL" id="CAI8014151.1"/>
    </source>
</evidence>
<keyword evidence="6" id="KW-1185">Reference proteome</keyword>
<accession>A0AA35RPU7</accession>
<keyword evidence="4" id="KW-0457">Lysine biosynthesis</keyword>
<name>A0AA35RPU7_GEOBA</name>
<reference evidence="5" key="1">
    <citation type="submission" date="2023-03" db="EMBL/GenBank/DDBJ databases">
        <authorList>
            <person name="Steffen K."/>
            <person name="Cardenas P."/>
        </authorList>
    </citation>
    <scope>NUCLEOTIDE SEQUENCE</scope>
</reference>
<dbReference type="InterPro" id="IPR011004">
    <property type="entry name" value="Trimer_LpxA-like_sf"/>
</dbReference>
<dbReference type="PROSITE" id="PS00101">
    <property type="entry name" value="HEXAPEP_TRANSFERASES"/>
    <property type="match status" value="1"/>
</dbReference>
<keyword evidence="1" id="KW-0028">Amino-acid biosynthesis</keyword>
<evidence type="ECO:0000256" key="3">
    <source>
        <dbReference type="ARBA" id="ARBA00022915"/>
    </source>
</evidence>
<dbReference type="InterPro" id="IPR018357">
    <property type="entry name" value="Hexapep_transf_CS"/>
</dbReference>
<organism evidence="5 6">
    <name type="scientific">Geodia barretti</name>
    <name type="common">Barrett's horny sponge</name>
    <dbReference type="NCBI Taxonomy" id="519541"/>
    <lineage>
        <taxon>Eukaryota</taxon>
        <taxon>Metazoa</taxon>
        <taxon>Porifera</taxon>
        <taxon>Demospongiae</taxon>
        <taxon>Heteroscleromorpha</taxon>
        <taxon>Tetractinellida</taxon>
        <taxon>Astrophorina</taxon>
        <taxon>Geodiidae</taxon>
        <taxon>Geodia</taxon>
    </lineage>
</organism>
<dbReference type="InterPro" id="IPR001451">
    <property type="entry name" value="Hexapep"/>
</dbReference>
<dbReference type="Pfam" id="PF00132">
    <property type="entry name" value="Hexapep"/>
    <property type="match status" value="1"/>
</dbReference>
<evidence type="ECO:0000256" key="2">
    <source>
        <dbReference type="ARBA" id="ARBA00022679"/>
    </source>
</evidence>
<evidence type="ECO:0000256" key="4">
    <source>
        <dbReference type="ARBA" id="ARBA00023154"/>
    </source>
</evidence>
<dbReference type="SUPFAM" id="SSF51161">
    <property type="entry name" value="Trimeric LpxA-like enzymes"/>
    <property type="match status" value="1"/>
</dbReference>
<dbReference type="EMBL" id="CASHTH010001343">
    <property type="protein sequence ID" value="CAI8014151.1"/>
    <property type="molecule type" value="Genomic_DNA"/>
</dbReference>
<dbReference type="PANTHER" id="PTHR43300">
    <property type="entry name" value="ACETYLTRANSFERASE"/>
    <property type="match status" value="1"/>
</dbReference>
<evidence type="ECO:0000256" key="1">
    <source>
        <dbReference type="ARBA" id="ARBA00022605"/>
    </source>
</evidence>
<dbReference type="Gene3D" id="2.160.10.10">
    <property type="entry name" value="Hexapeptide repeat proteins"/>
    <property type="match status" value="1"/>
</dbReference>
<protein>
    <submittedName>
        <fullName evidence="5">dTDP-3-amino-3,6-dideoxy-alpha-D-galactopyranose 3-N-acetyltransferase</fullName>
    </submittedName>
</protein>
<evidence type="ECO:0000313" key="6">
    <source>
        <dbReference type="Proteomes" id="UP001174909"/>
    </source>
</evidence>
<dbReference type="Proteomes" id="UP001174909">
    <property type="component" value="Unassembled WGS sequence"/>
</dbReference>
<dbReference type="CDD" id="cd03358">
    <property type="entry name" value="LbH_WxcM_N_like"/>
    <property type="match status" value="1"/>
</dbReference>
<dbReference type="InterPro" id="IPR050179">
    <property type="entry name" value="Trans_hexapeptide_repeat"/>
</dbReference>
<keyword evidence="2" id="KW-0808">Transferase</keyword>
<gene>
    <name evidence="5" type="ORF">GBAR_LOCUS8877</name>
</gene>
<dbReference type="AlphaFoldDB" id="A0AA35RPU7"/>
<dbReference type="GO" id="GO:0016740">
    <property type="term" value="F:transferase activity"/>
    <property type="evidence" value="ECO:0007669"/>
    <property type="project" value="UniProtKB-KW"/>
</dbReference>
<dbReference type="GO" id="GO:0019877">
    <property type="term" value="P:diaminopimelate biosynthetic process"/>
    <property type="evidence" value="ECO:0007669"/>
    <property type="project" value="UniProtKB-KW"/>
</dbReference>
<proteinExistence type="predicted"/>
<dbReference type="PANTHER" id="PTHR43300:SF10">
    <property type="entry name" value="2,3,4,5-TETRAHYDROPYRIDINE-2,6-DICARBOXYLATE N-ACETYLTRANSFERASE"/>
    <property type="match status" value="1"/>
</dbReference>
<dbReference type="GO" id="GO:0009085">
    <property type="term" value="P:lysine biosynthetic process"/>
    <property type="evidence" value="ECO:0007669"/>
    <property type="project" value="UniProtKB-KW"/>
</dbReference>
<comment type="caution">
    <text evidence="5">The sequence shown here is derived from an EMBL/GenBank/DDBJ whole genome shotgun (WGS) entry which is preliminary data.</text>
</comment>